<dbReference type="GO" id="GO:0005198">
    <property type="term" value="F:structural molecule activity"/>
    <property type="evidence" value="ECO:0007669"/>
    <property type="project" value="InterPro"/>
</dbReference>
<protein>
    <recommendedName>
        <fullName evidence="5">Coat protein</fullName>
    </recommendedName>
</protein>
<evidence type="ECO:0000256" key="1">
    <source>
        <dbReference type="ARBA" id="ARBA00004328"/>
    </source>
</evidence>
<dbReference type="Pfam" id="PF01819">
    <property type="entry name" value="Levi_coat"/>
    <property type="match status" value="1"/>
</dbReference>
<keyword evidence="3" id="KW-0946">Virion</keyword>
<name>A0A514D782_9VIRU</name>
<dbReference type="InterPro" id="IPR002703">
    <property type="entry name" value="Levivir_coat"/>
</dbReference>
<dbReference type="GO" id="GO:0019028">
    <property type="term" value="C:viral capsid"/>
    <property type="evidence" value="ECO:0007669"/>
    <property type="project" value="UniProtKB-KW"/>
</dbReference>
<evidence type="ECO:0000256" key="3">
    <source>
        <dbReference type="ARBA" id="ARBA00022844"/>
    </source>
</evidence>
<evidence type="ECO:0008006" key="5">
    <source>
        <dbReference type="Google" id="ProtNLM"/>
    </source>
</evidence>
<sequence>MPQLQNLVLTDRAATPVAHTFVPRDVEANVGTVEESTGVKIGDKSFSISKRQTPNGKHRVQVKLVVPVVVNETINGVTVPSVAYTSYVDASFTFDPKSSTQDRKDVVGMFQSAFDSSKVLVNDTVVGLQGIY</sequence>
<proteinExistence type="predicted"/>
<comment type="subcellular location">
    <subcellularLocation>
        <location evidence="1">Virion</location>
    </subcellularLocation>
</comment>
<dbReference type="EMBL" id="MN034815">
    <property type="protein sequence ID" value="QDH89433.1"/>
    <property type="molecule type" value="Genomic_RNA"/>
</dbReference>
<dbReference type="InterPro" id="IPR015954">
    <property type="entry name" value="Phage_RNA-type_capsid"/>
</dbReference>
<reference evidence="4" key="1">
    <citation type="submission" date="2019-05" db="EMBL/GenBank/DDBJ databases">
        <title>Metatranscriptomic reconstruction reveals RNA viruses with the potential to shape carbon cycling in soil.</title>
        <authorList>
            <person name="Starr E.P."/>
            <person name="Nuccio E."/>
            <person name="Pett-Ridge J."/>
            <person name="Banfield J.F."/>
            <person name="Firestone M.K."/>
        </authorList>
    </citation>
    <scope>NUCLEOTIDE SEQUENCE</scope>
    <source>
        <strain evidence="4">H4_Bulk_Litter_24_scaffold_509</strain>
    </source>
</reference>
<evidence type="ECO:0000256" key="2">
    <source>
        <dbReference type="ARBA" id="ARBA00022561"/>
    </source>
</evidence>
<accession>A0A514D782</accession>
<organism evidence="4">
    <name type="scientific">Leviviridae sp</name>
    <dbReference type="NCBI Taxonomy" id="2027243"/>
    <lineage>
        <taxon>Viruses</taxon>
        <taxon>Riboviria</taxon>
        <taxon>Orthornavirae</taxon>
        <taxon>Lenarviricota</taxon>
        <taxon>Leviviricetes</taxon>
        <taxon>Norzivirales</taxon>
        <taxon>Fiersviridae</taxon>
    </lineage>
</organism>
<dbReference type="Gene3D" id="3.30.380.10">
    <property type="entry name" value="MS2 Viral Coat Protein"/>
    <property type="match status" value="1"/>
</dbReference>
<gene>
    <name evidence="4" type="ORF">H4BulkLitter24509_000002</name>
</gene>
<evidence type="ECO:0000313" key="4">
    <source>
        <dbReference type="EMBL" id="QDH89433.1"/>
    </source>
</evidence>
<dbReference type="SUPFAM" id="SSF55405">
    <property type="entry name" value="RNA bacteriophage capsid protein"/>
    <property type="match status" value="1"/>
</dbReference>
<keyword evidence="2" id="KW-0167">Capsid protein</keyword>